<keyword evidence="2" id="KW-1133">Transmembrane helix</keyword>
<evidence type="ECO:0000256" key="2">
    <source>
        <dbReference type="SAM" id="Phobius"/>
    </source>
</evidence>
<dbReference type="Proteomes" id="UP000033956">
    <property type="component" value="Unassembled WGS sequence"/>
</dbReference>
<organism evidence="3 4">
    <name type="scientific">Microbacterium terrae</name>
    <dbReference type="NCBI Taxonomy" id="69369"/>
    <lineage>
        <taxon>Bacteria</taxon>
        <taxon>Bacillati</taxon>
        <taxon>Actinomycetota</taxon>
        <taxon>Actinomycetes</taxon>
        <taxon>Micrococcales</taxon>
        <taxon>Microbacteriaceae</taxon>
        <taxon>Microbacterium</taxon>
    </lineage>
</organism>
<keyword evidence="2" id="KW-0472">Membrane</keyword>
<protein>
    <submittedName>
        <fullName evidence="3">Uncharacterized protein</fullName>
    </submittedName>
</protein>
<dbReference type="PATRIC" id="fig|92835.4.peg.694"/>
<feature type="transmembrane region" description="Helical" evidence="2">
    <location>
        <begin position="296"/>
        <end position="314"/>
    </location>
</feature>
<gene>
    <name evidence="3" type="ORF">RS81_00675</name>
</gene>
<sequence length="379" mass="41127">MSDVTNDSVGESSDPVAPVEGWRAAAARAAEEWFSTIGYEPPPHQLELPPVGETPAPMSGGLSPLTLSRIRSRPAQLAAELRDLDPMRLAIDPFVGDSRSGVTDFEGLRLVVAAEQYVAATTASVVQARRIVTESSRDLEASSRDSDATAEARDLERRARENLEHARARSSALEATKPVARPVAHDETAHERRMREADDRIDQGQWDGLSQRYASDMQAARAVLDVLQFDGASSAVTAAVVDFGMWTGEHMDHINAVYALGTLRRRRRRRRLRIAVGIGLSVVLAGLVWLTDQAIAGAWFAGGSAIFAGVMIVVDRMIDGLQRRRFAAAQLEALARAVEECTSTVEGLKRREIHLNAVRGMCGLPPLRLVDDGLLAPLG</sequence>
<evidence type="ECO:0000256" key="1">
    <source>
        <dbReference type="SAM" id="MobiDB-lite"/>
    </source>
</evidence>
<reference evidence="3 4" key="1">
    <citation type="submission" date="2015-02" db="EMBL/GenBank/DDBJ databases">
        <title>Draft genome sequences of ten Microbacterium spp. with emphasis on heavy metal contaminated environments.</title>
        <authorList>
            <person name="Corretto E."/>
        </authorList>
    </citation>
    <scope>NUCLEOTIDE SEQUENCE [LARGE SCALE GENOMIC DNA]</scope>
    <source>
        <strain evidence="3 4">DSM 12510</strain>
    </source>
</reference>
<name>A0A0M2HGJ8_9MICO</name>
<keyword evidence="2" id="KW-0812">Transmembrane</keyword>
<accession>A0A0M2HGJ8</accession>
<proteinExistence type="predicted"/>
<feature type="transmembrane region" description="Helical" evidence="2">
    <location>
        <begin position="272"/>
        <end position="290"/>
    </location>
</feature>
<keyword evidence="4" id="KW-1185">Reference proteome</keyword>
<evidence type="ECO:0000313" key="3">
    <source>
        <dbReference type="EMBL" id="KJL43882.1"/>
    </source>
</evidence>
<comment type="caution">
    <text evidence="3">The sequence shown here is derived from an EMBL/GenBank/DDBJ whole genome shotgun (WGS) entry which is preliminary data.</text>
</comment>
<evidence type="ECO:0000313" key="4">
    <source>
        <dbReference type="Proteomes" id="UP000033956"/>
    </source>
</evidence>
<dbReference type="AlphaFoldDB" id="A0A0M2HGJ8"/>
<feature type="region of interest" description="Disordered" evidence="1">
    <location>
        <begin position="161"/>
        <end position="201"/>
    </location>
</feature>
<dbReference type="EMBL" id="JYIZ01000035">
    <property type="protein sequence ID" value="KJL43882.1"/>
    <property type="molecule type" value="Genomic_DNA"/>
</dbReference>
<feature type="compositionally biased region" description="Basic and acidic residues" evidence="1">
    <location>
        <begin position="183"/>
        <end position="201"/>
    </location>
</feature>